<gene>
    <name evidence="10" type="ORF">SPPG_05830</name>
</gene>
<comment type="cofactor">
    <cofactor evidence="1">
        <name>Mg(2+)</name>
        <dbReference type="ChEBI" id="CHEBI:18420"/>
    </cofactor>
</comment>
<evidence type="ECO:0000256" key="5">
    <source>
        <dbReference type="ARBA" id="ARBA00022723"/>
    </source>
</evidence>
<dbReference type="PANTHER" id="PTHR32057:SF14">
    <property type="entry name" value="PROTEIN ADENYLYLTRANSFERASE SELO, MITOCHONDRIAL"/>
    <property type="match status" value="1"/>
</dbReference>
<reference evidence="10 11" key="1">
    <citation type="submission" date="2009-08" db="EMBL/GenBank/DDBJ databases">
        <title>The Genome Sequence of Spizellomyces punctatus strain DAOM BR117.</title>
        <authorList>
            <consortium name="The Broad Institute Genome Sequencing Platform"/>
            <person name="Russ C."/>
            <person name="Cuomo C."/>
            <person name="Shea T."/>
            <person name="Young S.K."/>
            <person name="Zeng Q."/>
            <person name="Koehrsen M."/>
            <person name="Haas B."/>
            <person name="Borodovsky M."/>
            <person name="Guigo R."/>
            <person name="Alvarado L."/>
            <person name="Berlin A."/>
            <person name="Bochicchio J."/>
            <person name="Borenstein D."/>
            <person name="Chapman S."/>
            <person name="Chen Z."/>
            <person name="Engels R."/>
            <person name="Freedman E."/>
            <person name="Gellesch M."/>
            <person name="Goldberg J."/>
            <person name="Griggs A."/>
            <person name="Gujja S."/>
            <person name="Heiman D."/>
            <person name="Hepburn T."/>
            <person name="Howarth C."/>
            <person name="Jen D."/>
            <person name="Larson L."/>
            <person name="Lewis B."/>
            <person name="Mehta T."/>
            <person name="Park D."/>
            <person name="Pearson M."/>
            <person name="Roberts A."/>
            <person name="Saif S."/>
            <person name="Shenoy N."/>
            <person name="Sisk P."/>
            <person name="Stolte C."/>
            <person name="Sykes S."/>
            <person name="Thomson T."/>
            <person name="Walk T."/>
            <person name="White J."/>
            <person name="Yandava C."/>
            <person name="Burger G."/>
            <person name="Gray M.W."/>
            <person name="Holland P.W.H."/>
            <person name="King N."/>
            <person name="Lang F.B.F."/>
            <person name="Roger A.J."/>
            <person name="Ruiz-Trillo I."/>
            <person name="Lander E."/>
            <person name="Nusbaum C."/>
        </authorList>
    </citation>
    <scope>NUCLEOTIDE SEQUENCE [LARGE SCALE GENOMIC DNA]</scope>
    <source>
        <strain evidence="10 11">DAOM BR117</strain>
    </source>
</reference>
<comment type="similarity">
    <text evidence="2">Belongs to the SELO family.</text>
</comment>
<dbReference type="InterPro" id="IPR003846">
    <property type="entry name" value="SelO"/>
</dbReference>
<name>A0A0L0HB98_SPIPD</name>
<evidence type="ECO:0000256" key="3">
    <source>
        <dbReference type="ARBA" id="ARBA00022679"/>
    </source>
</evidence>
<keyword evidence="11" id="KW-1185">Reference proteome</keyword>
<evidence type="ECO:0000256" key="8">
    <source>
        <dbReference type="ARBA" id="ARBA00022842"/>
    </source>
</evidence>
<keyword evidence="6" id="KW-0547">Nucleotide-binding</keyword>
<proteinExistence type="inferred from homology"/>
<dbReference type="Proteomes" id="UP000053201">
    <property type="component" value="Unassembled WGS sequence"/>
</dbReference>
<dbReference type="GO" id="GO:0070733">
    <property type="term" value="F:AMPylase activity"/>
    <property type="evidence" value="ECO:0007669"/>
    <property type="project" value="TreeGrafter"/>
</dbReference>
<organism evidence="10 11">
    <name type="scientific">Spizellomyces punctatus (strain DAOM BR117)</name>
    <dbReference type="NCBI Taxonomy" id="645134"/>
    <lineage>
        <taxon>Eukaryota</taxon>
        <taxon>Fungi</taxon>
        <taxon>Fungi incertae sedis</taxon>
        <taxon>Chytridiomycota</taxon>
        <taxon>Chytridiomycota incertae sedis</taxon>
        <taxon>Chytridiomycetes</taxon>
        <taxon>Spizellomycetales</taxon>
        <taxon>Spizellomycetaceae</taxon>
        <taxon>Spizellomyces</taxon>
    </lineage>
</organism>
<dbReference type="GeneID" id="27689181"/>
<dbReference type="RefSeq" id="XP_016606900.1">
    <property type="nucleotide sequence ID" value="XM_016754041.1"/>
</dbReference>
<keyword evidence="5" id="KW-0479">Metal-binding</keyword>
<sequence length="431" mass="48161">MAYAGHQFGSWAGQLGDGRAICLGEVTTEAEQRWEVQLKGAGLTPFSRFADGYAVLRSSIREYLCSEAMFHLGVPTTRALSLVGSSRRVQRETEETGAVVCRLAPTWVRFGNFELFLSRGDIPNLRLLADWVIAHHFPHLAAHPTKYSAWLTEVTHRTAKTIAKWQSVGFCHGVLNTDNMSILGLTLDYGPFQFMDAYDPQYVCNHSDHTGRYAFDAQPGVGLWNVAKLASAVSPLVVDEENGDKSRAEDKLKEVLQSYAGKFHEEYMSLMTKKLGLMSPRPEDVETLVKPLLAHLATLQADYTHFFRSLSTGFTLAQSDSKPPLSEPLEEWYNAYRTRLLSELDSQAQDVLVKADMDRMQRMKAANPKYILRNHLAQQVIDKAEKGDYGDLEAYFKVLQRPFEDGSAEEGTKFAGSVPSWAKGLKCSCSS</sequence>
<dbReference type="GO" id="GO:0046872">
    <property type="term" value="F:metal ion binding"/>
    <property type="evidence" value="ECO:0007669"/>
    <property type="project" value="UniProtKB-KW"/>
</dbReference>
<dbReference type="AlphaFoldDB" id="A0A0L0HB98"/>
<dbReference type="OrthoDB" id="10254721at2759"/>
<evidence type="ECO:0000313" key="10">
    <source>
        <dbReference type="EMBL" id="KNC98860.1"/>
    </source>
</evidence>
<evidence type="ECO:0000256" key="4">
    <source>
        <dbReference type="ARBA" id="ARBA00022695"/>
    </source>
</evidence>
<dbReference type="GO" id="GO:0005739">
    <property type="term" value="C:mitochondrion"/>
    <property type="evidence" value="ECO:0007669"/>
    <property type="project" value="TreeGrafter"/>
</dbReference>
<evidence type="ECO:0000256" key="9">
    <source>
        <dbReference type="ARBA" id="ARBA00031547"/>
    </source>
</evidence>
<evidence type="ECO:0000256" key="7">
    <source>
        <dbReference type="ARBA" id="ARBA00022840"/>
    </source>
</evidence>
<accession>A0A0L0HB98</accession>
<evidence type="ECO:0000313" key="11">
    <source>
        <dbReference type="Proteomes" id="UP000053201"/>
    </source>
</evidence>
<keyword evidence="4" id="KW-0548">Nucleotidyltransferase</keyword>
<dbReference type="Pfam" id="PF02696">
    <property type="entry name" value="SelO"/>
    <property type="match status" value="1"/>
</dbReference>
<evidence type="ECO:0000256" key="6">
    <source>
        <dbReference type="ARBA" id="ARBA00022741"/>
    </source>
</evidence>
<keyword evidence="3" id="KW-0808">Transferase</keyword>
<dbReference type="EMBL" id="KQ257459">
    <property type="protein sequence ID" value="KNC98860.1"/>
    <property type="molecule type" value="Genomic_DNA"/>
</dbReference>
<dbReference type="PANTHER" id="PTHR32057">
    <property type="entry name" value="PROTEIN ADENYLYLTRANSFERASE SELO, MITOCHONDRIAL"/>
    <property type="match status" value="1"/>
</dbReference>
<dbReference type="NCBIfam" id="NF000658">
    <property type="entry name" value="PRK00029.1"/>
    <property type="match status" value="1"/>
</dbReference>
<protein>
    <recommendedName>
        <fullName evidence="9">Selenoprotein O</fullName>
    </recommendedName>
</protein>
<keyword evidence="8" id="KW-0460">Magnesium</keyword>
<dbReference type="GO" id="GO:0005524">
    <property type="term" value="F:ATP binding"/>
    <property type="evidence" value="ECO:0007669"/>
    <property type="project" value="UniProtKB-KW"/>
</dbReference>
<dbReference type="VEuPathDB" id="FungiDB:SPPG_05830"/>
<evidence type="ECO:0000256" key="1">
    <source>
        <dbReference type="ARBA" id="ARBA00001946"/>
    </source>
</evidence>
<evidence type="ECO:0000256" key="2">
    <source>
        <dbReference type="ARBA" id="ARBA00009747"/>
    </source>
</evidence>
<keyword evidence="7" id="KW-0067">ATP-binding</keyword>
<dbReference type="HAMAP" id="MF_00692">
    <property type="entry name" value="SelO"/>
    <property type="match status" value="1"/>
</dbReference>